<dbReference type="FunFam" id="3.20.20.70:FF:000082">
    <property type="entry name" value="NADPH-dependent 2,4-dienoyl-CoA reductase"/>
    <property type="match status" value="1"/>
</dbReference>
<evidence type="ECO:0000256" key="3">
    <source>
        <dbReference type="ARBA" id="ARBA00011048"/>
    </source>
</evidence>
<evidence type="ECO:0000256" key="2">
    <source>
        <dbReference type="ARBA" id="ARBA00001966"/>
    </source>
</evidence>
<dbReference type="InterPro" id="IPR013785">
    <property type="entry name" value="Aldolase_TIM"/>
</dbReference>
<dbReference type="GO" id="GO:0046872">
    <property type="term" value="F:metal ion binding"/>
    <property type="evidence" value="ECO:0007669"/>
    <property type="project" value="UniProtKB-KW"/>
</dbReference>
<dbReference type="PRINTS" id="PR00411">
    <property type="entry name" value="PNDRDTASEI"/>
</dbReference>
<dbReference type="PANTHER" id="PTHR42917:SF2">
    <property type="entry name" value="2,4-DIENOYL-COA REDUCTASE [(2E)-ENOYL-COA-PRODUCING]"/>
    <property type="match status" value="1"/>
</dbReference>
<feature type="domain" description="NADH:flavin oxidoreductase/NADH oxidase N-terminal" evidence="10">
    <location>
        <begin position="17"/>
        <end position="342"/>
    </location>
</feature>
<evidence type="ECO:0000256" key="7">
    <source>
        <dbReference type="ARBA" id="ARBA00023002"/>
    </source>
</evidence>
<dbReference type="SUPFAM" id="SSF51395">
    <property type="entry name" value="FMN-linked oxidoreductases"/>
    <property type="match status" value="1"/>
</dbReference>
<dbReference type="InterPro" id="IPR051793">
    <property type="entry name" value="NADH:flavin_oxidoreductase"/>
</dbReference>
<dbReference type="OrthoDB" id="8523426at2"/>
<dbReference type="EMBL" id="BAER01000133">
    <property type="protein sequence ID" value="GAC35357.1"/>
    <property type="molecule type" value="Genomic_DNA"/>
</dbReference>
<dbReference type="STRING" id="1129793.GPLA_4478"/>
<dbReference type="GO" id="GO:0008670">
    <property type="term" value="F:2,4-dienoyl-CoA reductase (NADPH) activity"/>
    <property type="evidence" value="ECO:0007669"/>
    <property type="project" value="UniProtKB-EC"/>
</dbReference>
<comment type="cofactor">
    <cofactor evidence="2">
        <name>[4Fe-4S] cluster</name>
        <dbReference type="ChEBI" id="CHEBI:49883"/>
    </cofactor>
</comment>
<comment type="cofactor">
    <cofactor evidence="1">
        <name>FMN</name>
        <dbReference type="ChEBI" id="CHEBI:58210"/>
    </cofactor>
</comment>
<dbReference type="AlphaFoldDB" id="K6ZYU4"/>
<evidence type="ECO:0000259" key="10">
    <source>
        <dbReference type="Pfam" id="PF00724"/>
    </source>
</evidence>
<sequence length="682" mass="73872">MTTTTANTSGVSVFPNLLKPLDLGFTSLKNRVLMGSMHTGLEEAPNGHERMAAFFAERARGGVGLIITGGIGPNDEGATHQNTKRLSNDAEVANHKMITDAVHNEGGKICMQILHTGRYAYNPNLVAPSSVQAPINPFKPKALDDAGIEKQIEDFIFTSTQAQKAGYDGVEIMGSEGYFLNQFIAARTNQRDDSWGGSYENRIKLPLEVVRRVREAVGEHFIIIYRLSMLDLVEGGSTYDEVVELGKAIEKAGATIINTGIGWHEARIPTIATKVPRAAFTWVTAKFRESLSIPVITSNRINTPEVAEQVLARGDADMVSMARPFLADPDFVIKAIENRSDEINTCIGCNQACLDHVFEGKMTSCLVNPRACHETELNIEPAQTPKRIAVIGAGPAGLAAAKTAAERGHSVTLYDSADELGGQFNIAKQVPGKEEFYETIRYFKRQLELHNVTVKLNTRVSASDLNASDFDDVIVATGIEPRTPPIEGIEHPKVMTYIDVIKSHKPVGKKVAVIGAGGIGFDVSEFLSHSGESTSLNIPAFMKEWGIDMTFSSRGGIEGMKAQPARSPREVFLLQRKTTKVGAGLGKTTGWAHRAGLLSKGVSMIAGCEYLKIDDDGIHIRVNDEVQVLDVDNVIICAGQEPLRELVEGLTKPHHLIGGADVAAELDAKRAIDQGTRLAAML</sequence>
<dbReference type="GO" id="GO:0010181">
    <property type="term" value="F:FMN binding"/>
    <property type="evidence" value="ECO:0007669"/>
    <property type="project" value="InterPro"/>
</dbReference>
<comment type="similarity">
    <text evidence="3">In the N-terminal section; belongs to the NADH:flavin oxidoreductase/NADH oxidase family.</text>
</comment>
<dbReference type="Gene3D" id="3.40.50.720">
    <property type="entry name" value="NAD(P)-binding Rossmann-like Domain"/>
    <property type="match status" value="1"/>
</dbReference>
<dbReference type="PRINTS" id="PR00368">
    <property type="entry name" value="FADPNR"/>
</dbReference>
<feature type="domain" description="FAD/NAD(P)-binding" evidence="11">
    <location>
        <begin position="387"/>
        <end position="649"/>
    </location>
</feature>
<evidence type="ECO:0000259" key="11">
    <source>
        <dbReference type="Pfam" id="PF07992"/>
    </source>
</evidence>
<dbReference type="FunFam" id="3.50.50.60:FF:000113">
    <property type="entry name" value="NADPH-dependent 2,4-dienoyl-CoA reductase"/>
    <property type="match status" value="1"/>
</dbReference>
<dbReference type="GO" id="GO:0033543">
    <property type="term" value="P:fatty acid beta-oxidation, unsaturated, even number, reductase/isomerase pathway"/>
    <property type="evidence" value="ECO:0007669"/>
    <property type="project" value="TreeGrafter"/>
</dbReference>
<dbReference type="Gene3D" id="3.50.50.60">
    <property type="entry name" value="FAD/NAD(P)-binding domain"/>
    <property type="match status" value="1"/>
</dbReference>
<dbReference type="CDD" id="cd02930">
    <property type="entry name" value="DCR_FMN"/>
    <property type="match status" value="1"/>
</dbReference>
<comment type="caution">
    <text evidence="12">The sequence shown here is derived from an EMBL/GenBank/DDBJ whole genome shotgun (WGS) entry which is preliminary data.</text>
</comment>
<dbReference type="RefSeq" id="WP_007107120.1">
    <property type="nucleotide sequence ID" value="NZ_BAER01000133.1"/>
</dbReference>
<protein>
    <submittedName>
        <fullName evidence="12">2,4-dienoyl-CoA reductase</fullName>
        <ecNumber evidence="12">1.3.1.34</ecNumber>
    </submittedName>
</protein>
<keyword evidence="8" id="KW-0408">Iron</keyword>
<dbReference type="Pfam" id="PF00724">
    <property type="entry name" value="Oxidored_FMN"/>
    <property type="match status" value="1"/>
</dbReference>
<evidence type="ECO:0000256" key="9">
    <source>
        <dbReference type="ARBA" id="ARBA00023014"/>
    </source>
</evidence>
<keyword evidence="6" id="KW-0479">Metal-binding</keyword>
<gene>
    <name evidence="12" type="primary">fadH</name>
    <name evidence="12" type="ORF">GPLA_4478</name>
</gene>
<proteinExistence type="inferred from homology"/>
<evidence type="ECO:0000256" key="1">
    <source>
        <dbReference type="ARBA" id="ARBA00001917"/>
    </source>
</evidence>
<keyword evidence="9" id="KW-0411">Iron-sulfur</keyword>
<dbReference type="InterPro" id="IPR023753">
    <property type="entry name" value="FAD/NAD-binding_dom"/>
</dbReference>
<keyword evidence="7 12" id="KW-0560">Oxidoreductase</keyword>
<evidence type="ECO:0000313" key="12">
    <source>
        <dbReference type="EMBL" id="GAC35357.1"/>
    </source>
</evidence>
<dbReference type="Gene3D" id="3.20.20.70">
    <property type="entry name" value="Aldolase class I"/>
    <property type="match status" value="1"/>
</dbReference>
<evidence type="ECO:0000256" key="5">
    <source>
        <dbReference type="ARBA" id="ARBA00022643"/>
    </source>
</evidence>
<evidence type="ECO:0000256" key="4">
    <source>
        <dbReference type="ARBA" id="ARBA00022630"/>
    </source>
</evidence>
<evidence type="ECO:0000256" key="8">
    <source>
        <dbReference type="ARBA" id="ARBA00023004"/>
    </source>
</evidence>
<accession>K6ZYU4</accession>
<dbReference type="InterPro" id="IPR036188">
    <property type="entry name" value="FAD/NAD-bd_sf"/>
</dbReference>
<evidence type="ECO:0000256" key="6">
    <source>
        <dbReference type="ARBA" id="ARBA00022723"/>
    </source>
</evidence>
<dbReference type="InterPro" id="IPR001155">
    <property type="entry name" value="OxRdtase_FMN_N"/>
</dbReference>
<dbReference type="GO" id="GO:0051536">
    <property type="term" value="F:iron-sulfur cluster binding"/>
    <property type="evidence" value="ECO:0007669"/>
    <property type="project" value="UniProtKB-KW"/>
</dbReference>
<dbReference type="EC" id="1.3.1.34" evidence="12"/>
<keyword evidence="4" id="KW-0285">Flavoprotein</keyword>
<name>K6ZYU4_9ALTE</name>
<organism evidence="12 13">
    <name type="scientific">Paraglaciecola polaris LMG 21857</name>
    <dbReference type="NCBI Taxonomy" id="1129793"/>
    <lineage>
        <taxon>Bacteria</taxon>
        <taxon>Pseudomonadati</taxon>
        <taxon>Pseudomonadota</taxon>
        <taxon>Gammaproteobacteria</taxon>
        <taxon>Alteromonadales</taxon>
        <taxon>Alteromonadaceae</taxon>
        <taxon>Paraglaciecola</taxon>
    </lineage>
</organism>
<reference evidence="13" key="1">
    <citation type="journal article" date="2014" name="Environ. Microbiol.">
        <title>Comparative genomics of the marine bacterial genus Glaciecola reveals the high degree of genomic diversity and genomic characteristic for cold adaptation.</title>
        <authorList>
            <person name="Qin Q.L."/>
            <person name="Xie B.B."/>
            <person name="Yu Y."/>
            <person name="Shu Y.L."/>
            <person name="Rong J.C."/>
            <person name="Zhang Y.J."/>
            <person name="Zhao D.L."/>
            <person name="Chen X.L."/>
            <person name="Zhang X.Y."/>
            <person name="Chen B."/>
            <person name="Zhou B.C."/>
            <person name="Zhang Y.Z."/>
        </authorList>
    </citation>
    <scope>NUCLEOTIDE SEQUENCE [LARGE SCALE GENOMIC DNA]</scope>
    <source>
        <strain evidence="13">LMG 21857</strain>
    </source>
</reference>
<evidence type="ECO:0000313" key="13">
    <source>
        <dbReference type="Proteomes" id="UP000006322"/>
    </source>
</evidence>
<dbReference type="SUPFAM" id="SSF51905">
    <property type="entry name" value="FAD/NAD(P)-binding domain"/>
    <property type="match status" value="1"/>
</dbReference>
<dbReference type="Pfam" id="PF07992">
    <property type="entry name" value="Pyr_redox_2"/>
    <property type="match status" value="1"/>
</dbReference>
<keyword evidence="13" id="KW-1185">Reference proteome</keyword>
<dbReference type="Proteomes" id="UP000006322">
    <property type="component" value="Unassembled WGS sequence"/>
</dbReference>
<dbReference type="PANTHER" id="PTHR42917">
    <property type="entry name" value="2,4-DIENOYL-COA REDUCTASE"/>
    <property type="match status" value="1"/>
</dbReference>
<keyword evidence="5" id="KW-0288">FMN</keyword>